<dbReference type="EMBL" id="JZDQ02000051">
    <property type="protein sequence ID" value="OIJ23903.1"/>
    <property type="molecule type" value="Genomic_DNA"/>
</dbReference>
<dbReference type="Pfam" id="PF02900">
    <property type="entry name" value="LigB"/>
    <property type="match status" value="1"/>
</dbReference>
<dbReference type="GO" id="GO:0008198">
    <property type="term" value="F:ferrous iron binding"/>
    <property type="evidence" value="ECO:0007669"/>
    <property type="project" value="InterPro"/>
</dbReference>
<evidence type="ECO:0000256" key="1">
    <source>
        <dbReference type="ARBA" id="ARBA00001947"/>
    </source>
</evidence>
<dbReference type="PANTHER" id="PTHR30096">
    <property type="entry name" value="4,5-DOPA DIOXYGENASE EXTRADIOL-LIKE PROTEIN"/>
    <property type="match status" value="1"/>
</dbReference>
<gene>
    <name evidence="7" type="ORF">UG56_025575</name>
</gene>
<dbReference type="Proteomes" id="UP000033772">
    <property type="component" value="Unassembled WGS sequence"/>
</dbReference>
<organism evidence="7 8">
    <name type="scientific">Nocardioides luteus</name>
    <dbReference type="NCBI Taxonomy" id="1844"/>
    <lineage>
        <taxon>Bacteria</taxon>
        <taxon>Bacillati</taxon>
        <taxon>Actinomycetota</taxon>
        <taxon>Actinomycetes</taxon>
        <taxon>Propionibacteriales</taxon>
        <taxon>Nocardioidaceae</taxon>
        <taxon>Nocardioides</taxon>
    </lineage>
</organism>
<evidence type="ECO:0000259" key="6">
    <source>
        <dbReference type="Pfam" id="PF02900"/>
    </source>
</evidence>
<dbReference type="PANTHER" id="PTHR30096:SF0">
    <property type="entry name" value="4,5-DOPA DIOXYGENASE EXTRADIOL-LIKE PROTEIN"/>
    <property type="match status" value="1"/>
</dbReference>
<feature type="domain" description="Extradiol ring-cleavage dioxygenase class III enzyme subunit B" evidence="6">
    <location>
        <begin position="67"/>
        <end position="279"/>
    </location>
</feature>
<dbReference type="InterPro" id="IPR004183">
    <property type="entry name" value="Xdiol_dOase_suB"/>
</dbReference>
<protein>
    <submittedName>
        <fullName evidence="7">Dioxygenase</fullName>
    </submittedName>
</protein>
<dbReference type="SUPFAM" id="SSF53213">
    <property type="entry name" value="LigB-like"/>
    <property type="match status" value="1"/>
</dbReference>
<comment type="cofactor">
    <cofactor evidence="1">
        <name>Zn(2+)</name>
        <dbReference type="ChEBI" id="CHEBI:29105"/>
    </cofactor>
</comment>
<evidence type="ECO:0000313" key="7">
    <source>
        <dbReference type="EMBL" id="OIJ23903.1"/>
    </source>
</evidence>
<comment type="caution">
    <text evidence="7">The sequence shown here is derived from an EMBL/GenBank/DDBJ whole genome shotgun (WGS) entry which is preliminary data.</text>
</comment>
<accession>A0A1J4MZ06</accession>
<dbReference type="GO" id="GO:0008270">
    <property type="term" value="F:zinc ion binding"/>
    <property type="evidence" value="ECO:0007669"/>
    <property type="project" value="InterPro"/>
</dbReference>
<keyword evidence="8" id="KW-1185">Reference proteome</keyword>
<dbReference type="GO" id="GO:0016702">
    <property type="term" value="F:oxidoreductase activity, acting on single donors with incorporation of molecular oxygen, incorporation of two atoms of oxygen"/>
    <property type="evidence" value="ECO:0007669"/>
    <property type="project" value="UniProtKB-ARBA"/>
</dbReference>
<evidence type="ECO:0000256" key="4">
    <source>
        <dbReference type="ARBA" id="ARBA00022833"/>
    </source>
</evidence>
<name>A0A1J4MZ06_9ACTN</name>
<keyword evidence="5" id="KW-0560">Oxidoreductase</keyword>
<dbReference type="OrthoDB" id="9790889at2"/>
<dbReference type="InterPro" id="IPR014436">
    <property type="entry name" value="Extradiol_dOase_DODA"/>
</dbReference>
<sequence length="303" mass="32914">MTTVPESTTAAADALLPQTHPFAQHLRAVQAREATDPHRVWTPADGPLPSLYLSHGGGPLPLQSPEWLDPLHSWARSLPRPKAILVISAHWESAPLSISATRPDELVYDFGGFDPIYHAVRYDTPDASELARTTAALMPDTESAHQHTRRGLDHGAWVPLKIMYPAADIPVVQLSLPTEDPDKLLALGERLRPLREEGVLVVGSGHMTHGLPFITREMMTENKPAGWSADFDSWAADALDRGDVAELARFRTAAPGMPYAHPTVEHFTPLFVTLGAATDPTAPVTTTLDGYGLGLSRRSFQAA</sequence>
<keyword evidence="3" id="KW-0479">Metal-binding</keyword>
<proteinExistence type="inferred from homology"/>
<evidence type="ECO:0000256" key="5">
    <source>
        <dbReference type="ARBA" id="ARBA00023002"/>
    </source>
</evidence>
<dbReference type="STRING" id="1844.UG56_025575"/>
<dbReference type="AlphaFoldDB" id="A0A1J4MZ06"/>
<dbReference type="PIRSF" id="PIRSF006157">
    <property type="entry name" value="Doxgns_DODA"/>
    <property type="match status" value="1"/>
</dbReference>
<evidence type="ECO:0000313" key="8">
    <source>
        <dbReference type="Proteomes" id="UP000033772"/>
    </source>
</evidence>
<keyword evidence="4" id="KW-0862">Zinc</keyword>
<dbReference type="CDD" id="cd07363">
    <property type="entry name" value="45_DOPA_Dioxygenase"/>
    <property type="match status" value="1"/>
</dbReference>
<evidence type="ECO:0000256" key="3">
    <source>
        <dbReference type="ARBA" id="ARBA00022723"/>
    </source>
</evidence>
<comment type="similarity">
    <text evidence="2">Belongs to the DODA-type extradiol aromatic ring-opening dioxygenase family.</text>
</comment>
<evidence type="ECO:0000256" key="2">
    <source>
        <dbReference type="ARBA" id="ARBA00007581"/>
    </source>
</evidence>
<reference evidence="7" key="1">
    <citation type="submission" date="2016-10" db="EMBL/GenBank/DDBJ databases">
        <title>Draft Genome Sequence of Nocardioides luteus Strain BAFB, an Alkane-Degrading Bacterium Isolated from JP-7 Polluted Soil.</title>
        <authorList>
            <person name="Brown L."/>
            <person name="Ruiz O.N."/>
            <person name="Gunasekera T."/>
        </authorList>
    </citation>
    <scope>NUCLEOTIDE SEQUENCE [LARGE SCALE GENOMIC DNA]</scope>
    <source>
        <strain evidence="7">BAFB</strain>
    </source>
</reference>
<keyword evidence="7" id="KW-0223">Dioxygenase</keyword>
<dbReference type="RefSeq" id="WP_045551333.1">
    <property type="nucleotide sequence ID" value="NZ_JZDQ02000051.1"/>
</dbReference>
<dbReference type="Gene3D" id="3.40.830.10">
    <property type="entry name" value="LigB-like"/>
    <property type="match status" value="1"/>
</dbReference>